<dbReference type="Proteomes" id="UP000050668">
    <property type="component" value="Unassembled WGS sequence"/>
</dbReference>
<gene>
    <name evidence="1" type="ORF">AEA09_09250</name>
</gene>
<dbReference type="EMBL" id="LGRV01000003">
    <property type="protein sequence ID" value="KOS68709.1"/>
    <property type="molecule type" value="Genomic_DNA"/>
</dbReference>
<comment type="caution">
    <text evidence="1">The sequence shown here is derived from an EMBL/GenBank/DDBJ whole genome shotgun (WGS) entry which is preliminary data.</text>
</comment>
<organism evidence="1 2">
    <name type="scientific">Lysinibacillus contaminans</name>
    <dbReference type="NCBI Taxonomy" id="1293441"/>
    <lineage>
        <taxon>Bacteria</taxon>
        <taxon>Bacillati</taxon>
        <taxon>Bacillota</taxon>
        <taxon>Bacilli</taxon>
        <taxon>Bacillales</taxon>
        <taxon>Bacillaceae</taxon>
        <taxon>Lysinibacillus</taxon>
    </lineage>
</organism>
<proteinExistence type="predicted"/>
<sequence>MINQVKRSECRLIANKLRDTGLSLSVLGLIAMFIKDPDAAQLARVTQACADEKVSYIITNTQYWIYNSANGNSSTTEIRNKYSFRK</sequence>
<name>A0ABR5K1U7_9BACI</name>
<accession>A0ABR5K1U7</accession>
<evidence type="ECO:0000313" key="2">
    <source>
        <dbReference type="Proteomes" id="UP000050668"/>
    </source>
</evidence>
<protein>
    <submittedName>
        <fullName evidence="1">Uncharacterized protein</fullName>
    </submittedName>
</protein>
<reference evidence="2" key="1">
    <citation type="submission" date="2015-07" db="EMBL/GenBank/DDBJ databases">
        <title>Fjat-14205 dsm 2895.</title>
        <authorList>
            <person name="Liu B."/>
            <person name="Wang J."/>
            <person name="Zhu Y."/>
            <person name="Liu G."/>
            <person name="Chen Q."/>
            <person name="Chen Z."/>
            <person name="Lan J."/>
            <person name="Che J."/>
            <person name="Ge C."/>
            <person name="Shi H."/>
            <person name="Pan Z."/>
            <person name="Liu X."/>
        </authorList>
    </citation>
    <scope>NUCLEOTIDE SEQUENCE [LARGE SCALE GENOMIC DNA]</scope>
    <source>
        <strain evidence="2">DSM 25560</strain>
    </source>
</reference>
<keyword evidence="2" id="KW-1185">Reference proteome</keyword>
<evidence type="ECO:0000313" key="1">
    <source>
        <dbReference type="EMBL" id="KOS68709.1"/>
    </source>
</evidence>